<dbReference type="GO" id="GO:0008270">
    <property type="term" value="F:zinc ion binding"/>
    <property type="evidence" value="ECO:0007669"/>
    <property type="project" value="UniProtKB-KW"/>
</dbReference>
<dbReference type="GO" id="GO:0006259">
    <property type="term" value="P:DNA metabolic process"/>
    <property type="evidence" value="ECO:0007669"/>
    <property type="project" value="UniProtKB-ARBA"/>
</dbReference>
<dbReference type="PANTHER" id="PTHR47331">
    <property type="entry name" value="PHD-TYPE DOMAIN-CONTAINING PROTEIN"/>
    <property type="match status" value="1"/>
</dbReference>
<feature type="compositionally biased region" description="Polar residues" evidence="2">
    <location>
        <begin position="36"/>
        <end position="49"/>
    </location>
</feature>
<feature type="region of interest" description="Disordered" evidence="2">
    <location>
        <begin position="22"/>
        <end position="49"/>
    </location>
</feature>
<dbReference type="PANTHER" id="PTHR47331:SF1">
    <property type="entry name" value="GAG-LIKE PROTEIN"/>
    <property type="match status" value="1"/>
</dbReference>
<evidence type="ECO:0000313" key="5">
    <source>
        <dbReference type="Proteomes" id="UP001175271"/>
    </source>
</evidence>
<dbReference type="InterPro" id="IPR001878">
    <property type="entry name" value="Znf_CCHC"/>
</dbReference>
<reference evidence="4" key="1">
    <citation type="submission" date="2023-06" db="EMBL/GenBank/DDBJ databases">
        <title>Genomic analysis of the entomopathogenic nematode Steinernema hermaphroditum.</title>
        <authorList>
            <person name="Schwarz E.M."/>
            <person name="Heppert J.K."/>
            <person name="Baniya A."/>
            <person name="Schwartz H.T."/>
            <person name="Tan C.-H."/>
            <person name="Antoshechkin I."/>
            <person name="Sternberg P.W."/>
            <person name="Goodrich-Blair H."/>
            <person name="Dillman A.R."/>
        </authorList>
    </citation>
    <scope>NUCLEOTIDE SEQUENCE</scope>
    <source>
        <strain evidence="4">PS9179</strain>
        <tissue evidence="4">Whole animal</tissue>
    </source>
</reference>
<protein>
    <recommendedName>
        <fullName evidence="3">CCHC-type domain-containing protein</fullName>
    </recommendedName>
</protein>
<evidence type="ECO:0000313" key="4">
    <source>
        <dbReference type="EMBL" id="KAK0425555.1"/>
    </source>
</evidence>
<keyword evidence="1" id="KW-0479">Metal-binding</keyword>
<dbReference type="Gene3D" id="3.30.420.10">
    <property type="entry name" value="Ribonuclease H-like superfamily/Ribonuclease H"/>
    <property type="match status" value="1"/>
</dbReference>
<dbReference type="SUPFAM" id="SSF56672">
    <property type="entry name" value="DNA/RNA polymerases"/>
    <property type="match status" value="1"/>
</dbReference>
<dbReference type="PROSITE" id="PS50158">
    <property type="entry name" value="ZF_CCHC"/>
    <property type="match status" value="1"/>
</dbReference>
<evidence type="ECO:0000256" key="2">
    <source>
        <dbReference type="SAM" id="MobiDB-lite"/>
    </source>
</evidence>
<dbReference type="InterPro" id="IPR008042">
    <property type="entry name" value="Retrotrans_Pao"/>
</dbReference>
<gene>
    <name evidence="4" type="ORF">QR680_009257</name>
</gene>
<dbReference type="GO" id="GO:0003676">
    <property type="term" value="F:nucleic acid binding"/>
    <property type="evidence" value="ECO:0007669"/>
    <property type="project" value="InterPro"/>
</dbReference>
<keyword evidence="5" id="KW-1185">Reference proteome</keyword>
<dbReference type="Proteomes" id="UP001175271">
    <property type="component" value="Unassembled WGS sequence"/>
</dbReference>
<dbReference type="InterPro" id="IPR036397">
    <property type="entry name" value="RNaseH_sf"/>
</dbReference>
<proteinExistence type="predicted"/>
<sequence>MRNAELHRHDSPREAITTMAVHSTPKVQNERRNGQHSRANPTSQRTATPTAQSESFCAFYHGGQHTTETCRAFSTPEDRRTRAKDLKACFRCLKTGHDARRCRNQEEMLPLRPQPSHPLVPWREAHRRSCFHCSCSFNRLQCLCKDPPVNEDQAAWNLFLKTVTFEDSRYHVSLPLKSRDTPIPSNIGLAVQSLVSLAASTSKKPHIKTQIDLILQDWLDRDIIEVVPEDEIDNDWMRYHPYHIVEKATSTTTKFRMVHNASAQTKGNPSFNQLPYRGPVMLTSLLAFREHPIASVADVEKAFLMVGVNKPDRDLLRFLVPKNWNHRIDRSNLIAYRVNFGTVSSPFLLVGVLDMHFHKHDTPLDRELREYTYVDNVTSRDEAAHNMDRACSRFDELGMNLRDRLSSDAVLNKAWNAPSKATSFLGILNHPSTKRQLLRQISTFYDLLGLCSPATLPFRLLIQQLWKTGKNWDDQLSEADRKTWDKLTAQQEATISLPRRISLLSDPHDLHSVILPLSGRTFIWSDSSCVLNWIKNTDANVPIFILRRLQEIRSHPYIFHYVNTAVNPAALATRGSTMEQLQHHRIWQHGPPFLSQPESTWPDDIPQITSLPEEDASPAPRLTAAAITVPEPISLPLDLDRFSSLDKVINIVLLVLLAIYKFSKARLAHPPEQPSDSSALPPDATNPVYLPRQSRLSRLIVQAVHARNAHASAPHTAAQLKLYFHIPRLASFVKTVLDQYTGCRRTTSSPFQQPPVPQPPGSRVNRSQPFESTGMDYAGPFTVSTVHGIVKVWAALFTCFTTRAAHYETAHDLSSLEFLRCFRRLDSSATMAPTIGAPLASSEHWPPHQTYKTSPPTTTSNGPSSQ</sequence>
<comment type="caution">
    <text evidence="4">The sequence shown here is derived from an EMBL/GenBank/DDBJ whole genome shotgun (WGS) entry which is preliminary data.</text>
</comment>
<accession>A0AA39M9K9</accession>
<feature type="region of interest" description="Disordered" evidence="2">
    <location>
        <begin position="668"/>
        <end position="687"/>
    </location>
</feature>
<evidence type="ECO:0000259" key="3">
    <source>
        <dbReference type="PROSITE" id="PS50158"/>
    </source>
</evidence>
<organism evidence="4 5">
    <name type="scientific">Steinernema hermaphroditum</name>
    <dbReference type="NCBI Taxonomy" id="289476"/>
    <lineage>
        <taxon>Eukaryota</taxon>
        <taxon>Metazoa</taxon>
        <taxon>Ecdysozoa</taxon>
        <taxon>Nematoda</taxon>
        <taxon>Chromadorea</taxon>
        <taxon>Rhabditida</taxon>
        <taxon>Tylenchina</taxon>
        <taxon>Panagrolaimomorpha</taxon>
        <taxon>Strongyloidoidea</taxon>
        <taxon>Steinernematidae</taxon>
        <taxon>Steinernema</taxon>
    </lineage>
</organism>
<feature type="region of interest" description="Disordered" evidence="2">
    <location>
        <begin position="837"/>
        <end position="866"/>
    </location>
</feature>
<dbReference type="InterPro" id="IPR043502">
    <property type="entry name" value="DNA/RNA_pol_sf"/>
</dbReference>
<evidence type="ECO:0000256" key="1">
    <source>
        <dbReference type="PROSITE-ProRule" id="PRU00047"/>
    </source>
</evidence>
<name>A0AA39M9K9_9BILA</name>
<feature type="region of interest" description="Disordered" evidence="2">
    <location>
        <begin position="745"/>
        <end position="765"/>
    </location>
</feature>
<feature type="compositionally biased region" description="Low complexity" evidence="2">
    <location>
        <begin position="853"/>
        <end position="866"/>
    </location>
</feature>
<dbReference type="AlphaFoldDB" id="A0AA39M9K9"/>
<feature type="domain" description="CCHC-type" evidence="3">
    <location>
        <begin position="89"/>
        <end position="104"/>
    </location>
</feature>
<dbReference type="EMBL" id="JAUCMV010000001">
    <property type="protein sequence ID" value="KAK0425555.1"/>
    <property type="molecule type" value="Genomic_DNA"/>
</dbReference>
<keyword evidence="1" id="KW-0862">Zinc</keyword>
<keyword evidence="1" id="KW-0863">Zinc-finger</keyword>
<dbReference type="Pfam" id="PF05380">
    <property type="entry name" value="Peptidase_A17"/>
    <property type="match status" value="1"/>
</dbReference>